<name>A0ACD5ZYN8_AVESA</name>
<accession>A0ACD5ZYN8</accession>
<dbReference type="Proteomes" id="UP001732700">
    <property type="component" value="Chromosome 7C"/>
</dbReference>
<evidence type="ECO:0000313" key="1">
    <source>
        <dbReference type="EnsemblPlants" id="AVESA.00010b.r2.7CG0661230.1.CDS"/>
    </source>
</evidence>
<organism evidence="1 2">
    <name type="scientific">Avena sativa</name>
    <name type="common">Oat</name>
    <dbReference type="NCBI Taxonomy" id="4498"/>
    <lineage>
        <taxon>Eukaryota</taxon>
        <taxon>Viridiplantae</taxon>
        <taxon>Streptophyta</taxon>
        <taxon>Embryophyta</taxon>
        <taxon>Tracheophyta</taxon>
        <taxon>Spermatophyta</taxon>
        <taxon>Magnoliopsida</taxon>
        <taxon>Liliopsida</taxon>
        <taxon>Poales</taxon>
        <taxon>Poaceae</taxon>
        <taxon>BOP clade</taxon>
        <taxon>Pooideae</taxon>
        <taxon>Poodae</taxon>
        <taxon>Poeae</taxon>
        <taxon>Poeae Chloroplast Group 1 (Aveneae type)</taxon>
        <taxon>Aveninae</taxon>
        <taxon>Avena</taxon>
    </lineage>
</organism>
<reference evidence="1" key="1">
    <citation type="submission" date="2021-05" db="EMBL/GenBank/DDBJ databases">
        <authorList>
            <person name="Scholz U."/>
            <person name="Mascher M."/>
            <person name="Fiebig A."/>
        </authorList>
    </citation>
    <scope>NUCLEOTIDE SEQUENCE [LARGE SCALE GENOMIC DNA]</scope>
</reference>
<proteinExistence type="predicted"/>
<keyword evidence="2" id="KW-1185">Reference proteome</keyword>
<reference evidence="1" key="2">
    <citation type="submission" date="2025-09" db="UniProtKB">
        <authorList>
            <consortium name="EnsemblPlants"/>
        </authorList>
    </citation>
    <scope>IDENTIFICATION</scope>
</reference>
<evidence type="ECO:0000313" key="2">
    <source>
        <dbReference type="Proteomes" id="UP001732700"/>
    </source>
</evidence>
<protein>
    <submittedName>
        <fullName evidence="1">Uncharacterized protein</fullName>
    </submittedName>
</protein>
<sequence length="495" mass="55754">MTDMEASGPGFKKRKLAAPKTLGVSPAPGDTGAADPKSPRSAHDQQPPPGTEGGPDRISNLADAILGEIVSLLPTKQAVRTQILSPRWRHIWSTAPLNLDCESLPAADDDVLAGIITRTVSAHPGPGRRFCVPSGFLRDRAAAVDAWLRSPALDKLQELEFWFKPYYRPQTLQQPPPSSTFRFWATLRVLTIGNCNLPDSTVQRLHFPLLKQLGLELVSISESSLHALVAGCPALDCLLIKHGFGFRSLRINSLTLRIVCVKNYRMCSDQLKELIVENAPCLQSLLHLDFDYGLHVSVVSAPKLETLGRLTDAVYISKQDDLSRLVFGSTVIQGLRVDTLTTVVSTVKSLAIRMKTLSLDMVIELMRCFPCLEKMYIQSDSKKEKIEWRRKHRDLIKCLDIRLKTIVFSRYLGTKSDINFASFFVLNARVLELMTFQLEPRDYNEEFLAKHRRELQLGNKASRDAQFHFTADRCFRCVYDIHHVRDLDSTDPFVW</sequence>
<dbReference type="EnsemblPlants" id="AVESA.00010b.r2.7CG0661230.1">
    <property type="protein sequence ID" value="AVESA.00010b.r2.7CG0661230.1.CDS"/>
    <property type="gene ID" value="AVESA.00010b.r2.7CG0661230"/>
</dbReference>